<accession>A0A9W4QUA8</accession>
<gene>
    <name evidence="12" type="primary">rhlE_1</name>
    <name evidence="12" type="ORF">PSEHALCIP103_00819</name>
</gene>
<dbReference type="Pfam" id="PF00270">
    <property type="entry name" value="DEAD"/>
    <property type="match status" value="1"/>
</dbReference>
<keyword evidence="1 7" id="KW-0547">Nucleotide-binding</keyword>
<evidence type="ECO:0000313" key="12">
    <source>
        <dbReference type="EMBL" id="CAH9053418.1"/>
    </source>
</evidence>
<comment type="similarity">
    <text evidence="5 7">Belongs to the DEAD box helicase family.</text>
</comment>
<proteinExistence type="inferred from homology"/>
<dbReference type="CDD" id="cd18787">
    <property type="entry name" value="SF2_C_DEAD"/>
    <property type="match status" value="1"/>
</dbReference>
<dbReference type="InterPro" id="IPR050079">
    <property type="entry name" value="DEAD_box_RNA_helicase"/>
</dbReference>
<dbReference type="PANTHER" id="PTHR47959">
    <property type="entry name" value="ATP-DEPENDENT RNA HELICASE RHLE-RELATED"/>
    <property type="match status" value="1"/>
</dbReference>
<evidence type="ECO:0000259" key="10">
    <source>
        <dbReference type="PROSITE" id="PS51194"/>
    </source>
</evidence>
<dbReference type="GO" id="GO:0005829">
    <property type="term" value="C:cytosol"/>
    <property type="evidence" value="ECO:0007669"/>
    <property type="project" value="TreeGrafter"/>
</dbReference>
<dbReference type="InterPro" id="IPR000629">
    <property type="entry name" value="RNA-helicase_DEAD-box_CS"/>
</dbReference>
<dbReference type="EC" id="3.6.4.13" evidence="12"/>
<dbReference type="PROSITE" id="PS51192">
    <property type="entry name" value="HELICASE_ATP_BIND_1"/>
    <property type="match status" value="1"/>
</dbReference>
<sequence>MTSAANPSNFNELGLIPELIARLSDLEYTQPTPIQAKAIPSILAGSDLIAGANTGSGKTATFALPMLQTLFLAQGANKAPSKGNFVTGLILVPTRELAVQVADSVKSYSANFNGAIKTVAVFGGVSANTQMQALRGGADIIVATPGRLLDLISSNAIKLDKVSTLVLDEADRMLSLGFTEELAELLALMPAKKQTMLFSATFPEQVTQLTQKLLTNPVEIQVQSKDESTLVQRVFTVNKGEKTTVLAHLIKQHKWRQALIFVNAKKDCEHLASKLEKRGVNAQVFHGDKGQSERTRVIEKFKAGEIEVLIATDIAARGLDIAKLPVVINFNLPRSPADYMHRIGRSGRAGEVGLALSLIDYEDFHHFRIIEKKNKLRLEREEVAGFTVNQANLDAAQALKNDKPMAKPEGTGKKKKKKANQEDDVWSGWRKR</sequence>
<dbReference type="GO" id="GO:0003724">
    <property type="term" value="F:RNA helicase activity"/>
    <property type="evidence" value="ECO:0007669"/>
    <property type="project" value="UniProtKB-EC"/>
</dbReference>
<evidence type="ECO:0000256" key="7">
    <source>
        <dbReference type="RuleBase" id="RU000492"/>
    </source>
</evidence>
<feature type="domain" description="Helicase ATP-binding" evidence="9">
    <location>
        <begin position="39"/>
        <end position="220"/>
    </location>
</feature>
<dbReference type="InterPro" id="IPR011545">
    <property type="entry name" value="DEAD/DEAH_box_helicase_dom"/>
</dbReference>
<organism evidence="12 13">
    <name type="scientific">Pseudoalteromonas haloplanktis</name>
    <name type="common">Alteromonas haloplanktis</name>
    <dbReference type="NCBI Taxonomy" id="228"/>
    <lineage>
        <taxon>Bacteria</taxon>
        <taxon>Pseudomonadati</taxon>
        <taxon>Pseudomonadota</taxon>
        <taxon>Gammaproteobacteria</taxon>
        <taxon>Alteromonadales</taxon>
        <taxon>Pseudoalteromonadaceae</taxon>
        <taxon>Pseudoalteromonas</taxon>
    </lineage>
</organism>
<evidence type="ECO:0000259" key="11">
    <source>
        <dbReference type="PROSITE" id="PS51195"/>
    </source>
</evidence>
<name>A0A9W4QUA8_PSEHA</name>
<dbReference type="Gene3D" id="3.40.50.300">
    <property type="entry name" value="P-loop containing nucleotide triphosphate hydrolases"/>
    <property type="match status" value="2"/>
</dbReference>
<evidence type="ECO:0000256" key="3">
    <source>
        <dbReference type="ARBA" id="ARBA00022806"/>
    </source>
</evidence>
<dbReference type="SUPFAM" id="SSF52540">
    <property type="entry name" value="P-loop containing nucleoside triphosphate hydrolases"/>
    <property type="match status" value="1"/>
</dbReference>
<feature type="domain" description="DEAD-box RNA helicase Q" evidence="11">
    <location>
        <begin position="8"/>
        <end position="36"/>
    </location>
</feature>
<comment type="caution">
    <text evidence="12">The sequence shown here is derived from an EMBL/GenBank/DDBJ whole genome shotgun (WGS) entry which is preliminary data.</text>
</comment>
<dbReference type="InterPro" id="IPR014014">
    <property type="entry name" value="RNA_helicase_DEAD_Q_motif"/>
</dbReference>
<dbReference type="PROSITE" id="PS51194">
    <property type="entry name" value="HELICASE_CTER"/>
    <property type="match status" value="1"/>
</dbReference>
<dbReference type="AlphaFoldDB" id="A0A9W4QUA8"/>
<feature type="short sequence motif" description="Q motif" evidence="6">
    <location>
        <begin position="8"/>
        <end position="36"/>
    </location>
</feature>
<evidence type="ECO:0000256" key="4">
    <source>
        <dbReference type="ARBA" id="ARBA00022840"/>
    </source>
</evidence>
<dbReference type="RefSeq" id="WP_262976190.1">
    <property type="nucleotide sequence ID" value="NZ_CAMAPB010000008.1"/>
</dbReference>
<reference evidence="12" key="1">
    <citation type="submission" date="2022-07" db="EMBL/GenBank/DDBJ databases">
        <authorList>
            <person name="Criscuolo A."/>
        </authorList>
    </citation>
    <scope>NUCLEOTIDE SEQUENCE</scope>
    <source>
        <strain evidence="12">CIP103197</strain>
    </source>
</reference>
<evidence type="ECO:0000256" key="6">
    <source>
        <dbReference type="PROSITE-ProRule" id="PRU00552"/>
    </source>
</evidence>
<dbReference type="GO" id="GO:0003676">
    <property type="term" value="F:nucleic acid binding"/>
    <property type="evidence" value="ECO:0007669"/>
    <property type="project" value="InterPro"/>
</dbReference>
<dbReference type="InterPro" id="IPR001650">
    <property type="entry name" value="Helicase_C-like"/>
</dbReference>
<evidence type="ECO:0000256" key="5">
    <source>
        <dbReference type="ARBA" id="ARBA00038437"/>
    </source>
</evidence>
<dbReference type="InterPro" id="IPR044742">
    <property type="entry name" value="DEAD/DEAH_RhlB"/>
</dbReference>
<dbReference type="GO" id="GO:0005524">
    <property type="term" value="F:ATP binding"/>
    <property type="evidence" value="ECO:0007669"/>
    <property type="project" value="UniProtKB-KW"/>
</dbReference>
<evidence type="ECO:0000259" key="9">
    <source>
        <dbReference type="PROSITE" id="PS51192"/>
    </source>
</evidence>
<keyword evidence="4 7" id="KW-0067">ATP-binding</keyword>
<dbReference type="GO" id="GO:0016787">
    <property type="term" value="F:hydrolase activity"/>
    <property type="evidence" value="ECO:0007669"/>
    <property type="project" value="UniProtKB-KW"/>
</dbReference>
<dbReference type="SMART" id="SM00487">
    <property type="entry name" value="DEXDc"/>
    <property type="match status" value="1"/>
</dbReference>
<dbReference type="SMART" id="SM00490">
    <property type="entry name" value="HELICc"/>
    <property type="match status" value="1"/>
</dbReference>
<keyword evidence="3 7" id="KW-0347">Helicase</keyword>
<evidence type="ECO:0000256" key="8">
    <source>
        <dbReference type="SAM" id="MobiDB-lite"/>
    </source>
</evidence>
<feature type="region of interest" description="Disordered" evidence="8">
    <location>
        <begin position="397"/>
        <end position="432"/>
    </location>
</feature>
<protein>
    <submittedName>
        <fullName evidence="12">ATP-dependent RNA helicase RhlE</fullName>
        <ecNumber evidence="12">3.6.4.13</ecNumber>
    </submittedName>
</protein>
<dbReference type="InterPro" id="IPR027417">
    <property type="entry name" value="P-loop_NTPase"/>
</dbReference>
<dbReference type="EMBL" id="CAMAPB010000008">
    <property type="protein sequence ID" value="CAH9053418.1"/>
    <property type="molecule type" value="Genomic_DNA"/>
</dbReference>
<dbReference type="PANTHER" id="PTHR47959:SF13">
    <property type="entry name" value="ATP-DEPENDENT RNA HELICASE RHLE"/>
    <property type="match status" value="1"/>
</dbReference>
<evidence type="ECO:0000256" key="2">
    <source>
        <dbReference type="ARBA" id="ARBA00022801"/>
    </source>
</evidence>
<keyword evidence="13" id="KW-1185">Reference proteome</keyword>
<feature type="domain" description="Helicase C-terminal" evidence="10">
    <location>
        <begin position="244"/>
        <end position="394"/>
    </location>
</feature>
<feature type="compositionally biased region" description="Basic and acidic residues" evidence="8">
    <location>
        <begin position="400"/>
        <end position="412"/>
    </location>
</feature>
<dbReference type="PROSITE" id="PS00039">
    <property type="entry name" value="DEAD_ATP_HELICASE"/>
    <property type="match status" value="1"/>
</dbReference>
<dbReference type="Proteomes" id="UP001152447">
    <property type="component" value="Unassembled WGS sequence"/>
</dbReference>
<dbReference type="CDD" id="cd00268">
    <property type="entry name" value="DEADc"/>
    <property type="match status" value="1"/>
</dbReference>
<dbReference type="InterPro" id="IPR014001">
    <property type="entry name" value="Helicase_ATP-bd"/>
</dbReference>
<evidence type="ECO:0000313" key="13">
    <source>
        <dbReference type="Proteomes" id="UP001152447"/>
    </source>
</evidence>
<evidence type="ECO:0000256" key="1">
    <source>
        <dbReference type="ARBA" id="ARBA00022741"/>
    </source>
</evidence>
<dbReference type="PROSITE" id="PS51195">
    <property type="entry name" value="Q_MOTIF"/>
    <property type="match status" value="1"/>
</dbReference>
<dbReference type="Pfam" id="PF00271">
    <property type="entry name" value="Helicase_C"/>
    <property type="match status" value="1"/>
</dbReference>
<keyword evidence="2 7" id="KW-0378">Hydrolase</keyword>